<reference evidence="3 4" key="1">
    <citation type="journal article" date="2016" name="Nat. Commun.">
        <title>Thousands of microbial genomes shed light on interconnected biogeochemical processes in an aquifer system.</title>
        <authorList>
            <person name="Anantharaman K."/>
            <person name="Brown C.T."/>
            <person name="Hug L.A."/>
            <person name="Sharon I."/>
            <person name="Castelle C.J."/>
            <person name="Probst A.J."/>
            <person name="Thomas B.C."/>
            <person name="Singh A."/>
            <person name="Wilkins M.J."/>
            <person name="Karaoz U."/>
            <person name="Brodie E.L."/>
            <person name="Williams K.H."/>
            <person name="Hubbard S.S."/>
            <person name="Banfield J.F."/>
        </authorList>
    </citation>
    <scope>NUCLEOTIDE SEQUENCE [LARGE SCALE GENOMIC DNA]</scope>
</reference>
<evidence type="ECO:0000256" key="2">
    <source>
        <dbReference type="SAM" id="SignalP"/>
    </source>
</evidence>
<evidence type="ECO:0000313" key="4">
    <source>
        <dbReference type="Proteomes" id="UP000179227"/>
    </source>
</evidence>
<organism evidence="3 4">
    <name type="scientific">Candidatus Curtissbacteria bacterium RIFCSPLOWO2_01_FULL_42_26</name>
    <dbReference type="NCBI Taxonomy" id="1797729"/>
    <lineage>
        <taxon>Bacteria</taxon>
        <taxon>Candidatus Curtissiibacteriota</taxon>
    </lineage>
</organism>
<dbReference type="PROSITE" id="PS51257">
    <property type="entry name" value="PROKAR_LIPOPROTEIN"/>
    <property type="match status" value="1"/>
</dbReference>
<keyword evidence="2" id="KW-0732">Signal</keyword>
<dbReference type="AlphaFoldDB" id="A0A1F5HY36"/>
<proteinExistence type="predicted"/>
<sequence length="201" mass="21603">MERKRHIPLHTKVAGGALATFALVAGACASKAGGPEKNPNPTHEPTATLISELSPESSQSPTPKPEPTVTVEPVLSPEELQDKIKNALGTIPDSVDKDNVNTMVNDGIKFIPEAESDPKRHINAPLNAFGNAGLDLAKLACANPDNEDLAKAWLALRSFVIQFEMKFESQGILPSGSTENDLRFFFQVPVNCPNPTMVVRP</sequence>
<protein>
    <recommendedName>
        <fullName evidence="5">Lipoprotein</fullName>
    </recommendedName>
</protein>
<accession>A0A1F5HY36</accession>
<evidence type="ECO:0000256" key="1">
    <source>
        <dbReference type="SAM" id="MobiDB-lite"/>
    </source>
</evidence>
<feature type="region of interest" description="Disordered" evidence="1">
    <location>
        <begin position="30"/>
        <end position="70"/>
    </location>
</feature>
<dbReference type="STRING" id="1797729.A3A60_02765"/>
<evidence type="ECO:0008006" key="5">
    <source>
        <dbReference type="Google" id="ProtNLM"/>
    </source>
</evidence>
<name>A0A1F5HY36_9BACT</name>
<dbReference type="Proteomes" id="UP000179227">
    <property type="component" value="Unassembled WGS sequence"/>
</dbReference>
<evidence type="ECO:0000313" key="3">
    <source>
        <dbReference type="EMBL" id="OGE09078.1"/>
    </source>
</evidence>
<feature type="signal peptide" evidence="2">
    <location>
        <begin position="1"/>
        <end position="32"/>
    </location>
</feature>
<gene>
    <name evidence="3" type="ORF">A3A60_02765</name>
</gene>
<feature type="chain" id="PRO_5009518846" description="Lipoprotein" evidence="2">
    <location>
        <begin position="33"/>
        <end position="201"/>
    </location>
</feature>
<comment type="caution">
    <text evidence="3">The sequence shown here is derived from an EMBL/GenBank/DDBJ whole genome shotgun (WGS) entry which is preliminary data.</text>
</comment>
<feature type="compositionally biased region" description="Polar residues" evidence="1">
    <location>
        <begin position="39"/>
        <end position="59"/>
    </location>
</feature>
<dbReference type="EMBL" id="MFBS01000026">
    <property type="protein sequence ID" value="OGE09078.1"/>
    <property type="molecule type" value="Genomic_DNA"/>
</dbReference>